<feature type="compositionally biased region" description="Polar residues" evidence="1">
    <location>
        <begin position="344"/>
        <end position="374"/>
    </location>
</feature>
<feature type="domain" description="DUF4806" evidence="2">
    <location>
        <begin position="193"/>
        <end position="271"/>
    </location>
</feature>
<keyword evidence="4" id="KW-1185">Reference proteome</keyword>
<proteinExistence type="predicted"/>
<dbReference type="EMBL" id="JARPUR010000001">
    <property type="protein sequence ID" value="KAK4885689.1"/>
    <property type="molecule type" value="Genomic_DNA"/>
</dbReference>
<dbReference type="PANTHER" id="PTHR34153">
    <property type="entry name" value="SI:CH211-262H13.3-RELATED-RELATED"/>
    <property type="match status" value="1"/>
</dbReference>
<evidence type="ECO:0000313" key="4">
    <source>
        <dbReference type="Proteomes" id="UP001353858"/>
    </source>
</evidence>
<feature type="compositionally biased region" description="Polar residues" evidence="1">
    <location>
        <begin position="92"/>
        <end position="101"/>
    </location>
</feature>
<name>A0AAN7SLK8_9COLE</name>
<dbReference type="AlphaFoldDB" id="A0AAN7SLK8"/>
<accession>A0AAN7SLK8</accession>
<dbReference type="PANTHER" id="PTHR34153:SF2">
    <property type="entry name" value="SI:CH211-262H13.3-RELATED"/>
    <property type="match status" value="1"/>
</dbReference>
<dbReference type="Pfam" id="PF16064">
    <property type="entry name" value="DUF4806"/>
    <property type="match status" value="1"/>
</dbReference>
<gene>
    <name evidence="3" type="ORF">RN001_001960</name>
</gene>
<organism evidence="3 4">
    <name type="scientific">Aquatica leii</name>
    <dbReference type="NCBI Taxonomy" id="1421715"/>
    <lineage>
        <taxon>Eukaryota</taxon>
        <taxon>Metazoa</taxon>
        <taxon>Ecdysozoa</taxon>
        <taxon>Arthropoda</taxon>
        <taxon>Hexapoda</taxon>
        <taxon>Insecta</taxon>
        <taxon>Pterygota</taxon>
        <taxon>Neoptera</taxon>
        <taxon>Endopterygota</taxon>
        <taxon>Coleoptera</taxon>
        <taxon>Polyphaga</taxon>
        <taxon>Elateriformia</taxon>
        <taxon>Elateroidea</taxon>
        <taxon>Lampyridae</taxon>
        <taxon>Luciolinae</taxon>
        <taxon>Aquatica</taxon>
    </lineage>
</organism>
<feature type="region of interest" description="Disordered" evidence="1">
    <location>
        <begin position="83"/>
        <end position="107"/>
    </location>
</feature>
<dbReference type="Proteomes" id="UP001353858">
    <property type="component" value="Unassembled WGS sequence"/>
</dbReference>
<comment type="caution">
    <text evidence="3">The sequence shown here is derived from an EMBL/GenBank/DDBJ whole genome shotgun (WGS) entry which is preliminary data.</text>
</comment>
<feature type="region of interest" description="Disordered" evidence="1">
    <location>
        <begin position="337"/>
        <end position="374"/>
    </location>
</feature>
<reference evidence="4" key="1">
    <citation type="submission" date="2023-01" db="EMBL/GenBank/DDBJ databases">
        <title>Key to firefly adult light organ development and bioluminescence: homeobox transcription factors regulate luciferase expression and transportation to peroxisome.</title>
        <authorList>
            <person name="Fu X."/>
        </authorList>
    </citation>
    <scope>NUCLEOTIDE SEQUENCE [LARGE SCALE GENOMIC DNA]</scope>
</reference>
<dbReference type="InterPro" id="IPR032071">
    <property type="entry name" value="DUF4806"/>
</dbReference>
<evidence type="ECO:0000259" key="2">
    <source>
        <dbReference type="Pfam" id="PF16064"/>
    </source>
</evidence>
<sequence length="374" mass="42495">MEQQSWSVIKFPHENDAVAAVPTSWLRGNQCYWPPWIASRINIAIKNCKPPDVETWQIHPFTPLRNNVFDDFESAKKKAKKATKTSDLESLVESQSELTDNQSHRKKRKTMKTTFTRFASFEVSEDDTSCETYAMLPEPPKCKKYFKKIIKKQNIIQSTLADLAEDINEIKNKLDHNNSNFVEDGKSIFGVVNLPIDSVTDLQKLEEYLDTDRSMSSAIKEIATSGGKNVYDLVYRATQKLVTNKFAAGYSYFGRGKKLKFSSLKLNGLLIKAALKIFPNCSEKEAEHIRIRNMTSRDRDCGRKYMGGAEKVRKRKAHEEFIKTQKGALHKFLKIEGSEKESAPDTSSVTESPNMEGTYTSINPNLNPVNENVS</sequence>
<protein>
    <recommendedName>
        <fullName evidence="2">DUF4806 domain-containing protein</fullName>
    </recommendedName>
</protein>
<evidence type="ECO:0000256" key="1">
    <source>
        <dbReference type="SAM" id="MobiDB-lite"/>
    </source>
</evidence>
<evidence type="ECO:0000313" key="3">
    <source>
        <dbReference type="EMBL" id="KAK4885689.1"/>
    </source>
</evidence>